<proteinExistence type="predicted"/>
<evidence type="ECO:0000313" key="1">
    <source>
        <dbReference type="EMBL" id="MBW31782.1"/>
    </source>
</evidence>
<accession>A0A2M3ZTG0</accession>
<reference evidence="1" key="1">
    <citation type="submission" date="2018-01" db="EMBL/GenBank/DDBJ databases">
        <title>An insight into the sialome of Amazonian anophelines.</title>
        <authorList>
            <person name="Ribeiro J.M."/>
            <person name="Scarpassa V."/>
            <person name="Calvo E."/>
        </authorList>
    </citation>
    <scope>NUCLEOTIDE SEQUENCE</scope>
    <source>
        <tissue evidence="1">Salivary glands</tissue>
    </source>
</reference>
<dbReference type="AlphaFoldDB" id="A0A2M3ZTG0"/>
<sequence>MVLLVYALITRVFAFVSLSFEPCVSRGVVFLHRCRRRRHHARLSILRLILISSKRMMMIQCSSATLPLM</sequence>
<name>A0A2M3ZTG0_9DIPT</name>
<organism evidence="1">
    <name type="scientific">Anopheles braziliensis</name>
    <dbReference type="NCBI Taxonomy" id="58242"/>
    <lineage>
        <taxon>Eukaryota</taxon>
        <taxon>Metazoa</taxon>
        <taxon>Ecdysozoa</taxon>
        <taxon>Arthropoda</taxon>
        <taxon>Hexapoda</taxon>
        <taxon>Insecta</taxon>
        <taxon>Pterygota</taxon>
        <taxon>Neoptera</taxon>
        <taxon>Endopterygota</taxon>
        <taxon>Diptera</taxon>
        <taxon>Nematocera</taxon>
        <taxon>Culicoidea</taxon>
        <taxon>Culicidae</taxon>
        <taxon>Anophelinae</taxon>
        <taxon>Anopheles</taxon>
    </lineage>
</organism>
<protein>
    <submittedName>
        <fullName evidence="1">Putative secreted peptide</fullName>
    </submittedName>
</protein>
<dbReference type="EMBL" id="GGFM01011031">
    <property type="protein sequence ID" value="MBW31782.1"/>
    <property type="molecule type" value="Transcribed_RNA"/>
</dbReference>